<evidence type="ECO:0000313" key="3">
    <source>
        <dbReference type="Proteomes" id="UP000078390"/>
    </source>
</evidence>
<proteinExistence type="predicted"/>
<dbReference type="InterPro" id="IPR012338">
    <property type="entry name" value="Beta-lactam/transpept-like"/>
</dbReference>
<name>A0A179D2B8_9BACT</name>
<dbReference type="SUPFAM" id="SSF54184">
    <property type="entry name" value="Penicillin-binding protein 2x (pbp-2x), c-terminal domain"/>
    <property type="match status" value="1"/>
</dbReference>
<dbReference type="Gene3D" id="3.90.1310.10">
    <property type="entry name" value="Penicillin-binding protein 2a (Domain 2)"/>
    <property type="match status" value="1"/>
</dbReference>
<dbReference type="SUPFAM" id="SSF56601">
    <property type="entry name" value="beta-lactamase/transpeptidase-like"/>
    <property type="match status" value="1"/>
</dbReference>
<evidence type="ECO:0000259" key="1">
    <source>
        <dbReference type="PROSITE" id="PS51178"/>
    </source>
</evidence>
<dbReference type="Proteomes" id="UP000078390">
    <property type="component" value="Unassembled WGS sequence"/>
</dbReference>
<organism evidence="2 3">
    <name type="scientific">Thermosulfurimonas dismutans</name>
    <dbReference type="NCBI Taxonomy" id="999894"/>
    <lineage>
        <taxon>Bacteria</taxon>
        <taxon>Pseudomonadati</taxon>
        <taxon>Thermodesulfobacteriota</taxon>
        <taxon>Thermodesulfobacteria</taxon>
        <taxon>Thermodesulfobacteriales</taxon>
        <taxon>Thermodesulfobacteriaceae</taxon>
        <taxon>Thermosulfurimonas</taxon>
    </lineage>
</organism>
<accession>A0A179D2B8</accession>
<dbReference type="PROSITE" id="PS51178">
    <property type="entry name" value="PASTA"/>
    <property type="match status" value="1"/>
</dbReference>
<keyword evidence="3" id="KW-1185">Reference proteome</keyword>
<evidence type="ECO:0000313" key="2">
    <source>
        <dbReference type="EMBL" id="OAQ20133.1"/>
    </source>
</evidence>
<feature type="domain" description="PASTA" evidence="1">
    <location>
        <begin position="330"/>
        <end position="392"/>
    </location>
</feature>
<dbReference type="EMBL" id="LWLG01000015">
    <property type="protein sequence ID" value="OAQ20133.1"/>
    <property type="molecule type" value="Genomic_DNA"/>
</dbReference>
<gene>
    <name evidence="2" type="ORF">TDIS_1759</name>
</gene>
<reference evidence="2 3" key="1">
    <citation type="submission" date="2016-04" db="EMBL/GenBank/DDBJ databases">
        <title>Genome analysis of Thermosulfurimonas dismutans, the first thermophilic sulfur-disproportionating bacterium of the phylum Thermodesulfobacteria.</title>
        <authorList>
            <person name="Mardanov A.V."/>
            <person name="Beletsky A.V."/>
            <person name="Kadnikov V.V."/>
            <person name="Slobodkin A.I."/>
            <person name="Ravin N.V."/>
        </authorList>
    </citation>
    <scope>NUCLEOTIDE SEQUENCE [LARGE SCALE GENOMIC DNA]</scope>
    <source>
        <strain evidence="2 3">S95</strain>
    </source>
</reference>
<dbReference type="STRING" id="999894.TDIS_1759"/>
<dbReference type="AlphaFoldDB" id="A0A179D2B8"/>
<protein>
    <recommendedName>
        <fullName evidence="1">PASTA domain-containing protein</fullName>
    </recommendedName>
</protein>
<dbReference type="Gene3D" id="3.40.710.10">
    <property type="entry name" value="DD-peptidase/beta-lactamase superfamily"/>
    <property type="match status" value="1"/>
</dbReference>
<dbReference type="OrthoDB" id="9789078at2"/>
<dbReference type="InterPro" id="IPR005543">
    <property type="entry name" value="PASTA_dom"/>
</dbReference>
<comment type="caution">
    <text evidence="2">The sequence shown here is derived from an EMBL/GenBank/DDBJ whole genome shotgun (WGS) entry which is preliminary data.</text>
</comment>
<sequence>MRRALGLLSGLLTLLALIVIKPLTGSGGLEVRPFSKAPVYDREGRVLFRVKELYKAYYVGELPIPNELKAYLKERAIVARPPYLVARALSAEETNALSGISGLVFERYFRPEYPGGTIFSGVLEALLKSRPSSGKALTLTLSWEVQEALHRMLEGLTKFFQRIGGVVVEIPSGEVYALVSLPNKGEFVPLTMLLPVEFLPKDLPVEVFGEPTGLEISEAPGVFWPGGKTLATPVQMVRALAAYLCGEAPKLHLIKQETFSGLCGERDERLRKVYNYIDENKWTYLTFWPNERPRFVIVLAGELKEKARFRVNLSGLFKELERYLPPEFEGETRAGGFPDLRGLTLKAALESLGKRHIKVRFRGFGRVVRQEPLPGTPWEKVKSCVLYLRDET</sequence>
<dbReference type="RefSeq" id="WP_068671393.1">
    <property type="nucleotide sequence ID" value="NZ_LWLG01000015.1"/>
</dbReference>